<proteinExistence type="predicted"/>
<organism evidence="1 2">
    <name type="scientific">Brachionus calyciflorus</name>
    <dbReference type="NCBI Taxonomy" id="104777"/>
    <lineage>
        <taxon>Eukaryota</taxon>
        <taxon>Metazoa</taxon>
        <taxon>Spiralia</taxon>
        <taxon>Gnathifera</taxon>
        <taxon>Rotifera</taxon>
        <taxon>Eurotatoria</taxon>
        <taxon>Monogononta</taxon>
        <taxon>Pseudotrocha</taxon>
        <taxon>Ploima</taxon>
        <taxon>Brachionidae</taxon>
        <taxon>Brachionus</taxon>
    </lineage>
</organism>
<comment type="caution">
    <text evidence="1">The sequence shown here is derived from an EMBL/GenBank/DDBJ whole genome shotgun (WGS) entry which is preliminary data.</text>
</comment>
<evidence type="ECO:0000313" key="1">
    <source>
        <dbReference type="EMBL" id="CAF1104916.1"/>
    </source>
</evidence>
<dbReference type="AlphaFoldDB" id="A0A814P9Z5"/>
<reference evidence="1" key="1">
    <citation type="submission" date="2021-02" db="EMBL/GenBank/DDBJ databases">
        <authorList>
            <person name="Nowell W R."/>
        </authorList>
    </citation>
    <scope>NUCLEOTIDE SEQUENCE</scope>
    <source>
        <strain evidence="1">Ploen Becks lab</strain>
    </source>
</reference>
<gene>
    <name evidence="1" type="ORF">OXX778_LOCUS21337</name>
</gene>
<dbReference type="Proteomes" id="UP000663879">
    <property type="component" value="Unassembled WGS sequence"/>
</dbReference>
<accession>A0A814P9Z5</accession>
<evidence type="ECO:0000313" key="2">
    <source>
        <dbReference type="Proteomes" id="UP000663879"/>
    </source>
</evidence>
<feature type="non-terminal residue" evidence="1">
    <location>
        <position position="75"/>
    </location>
</feature>
<protein>
    <submittedName>
        <fullName evidence="1">Uncharacterized protein</fullName>
    </submittedName>
</protein>
<sequence length="75" mass="8587">MAKKYENEISMLMGNDFMSSINSESLISNFDKMMANKLEIKNEEEATGFGIYLQNSFDSLENASNNFDGIRIIYK</sequence>
<keyword evidence="2" id="KW-1185">Reference proteome</keyword>
<name>A0A814P9Z5_9BILA</name>
<dbReference type="EMBL" id="CAJNOC010007780">
    <property type="protein sequence ID" value="CAF1104916.1"/>
    <property type="molecule type" value="Genomic_DNA"/>
</dbReference>